<sequence>MLKKNEIYRTVVSGFTSEGLGVCRVDGCAVFVPNAAPDEEYDLRITHVGRHAAYGRIERILTASPDRCTRLCPDAKRCGGCDFWHLRYPAECRIKAQRVTDALNRIGGQNLPLVALTPAPTCEGYRNKAQFPVAMGKTGIEAGFFEKGTHNVVPVEHCRIQPACAEQARSAVLRYARRWSIPAYDETARTGLLRHIYVRHAEATEQVLVCLVVNGERLPHEDDLVDTLRRAVPGLRSVVLNTNTRSGNAVLGETMRTLWGDDAIEDILCGLRFRISPRSFYQVNRTQAERLYGKALAVAGLTGTETVLDLYCGTGTITLCLARQAKRAVGVELVEAAIRDAQENARRNGIGNAEFFCADAGQAAQRLCAAGETPDVIVVDPPRKGLSADVIEAMVRMAPQRIVYVSCDPATLARDVRSLTQQGYALTHAEAVDLFPRCAHVETVCRLERVE</sequence>
<name>A0ABV1G3R0_9FIRM</name>
<evidence type="ECO:0000256" key="5">
    <source>
        <dbReference type="PROSITE-ProRule" id="PRU10015"/>
    </source>
</evidence>
<dbReference type="InterPro" id="IPR010280">
    <property type="entry name" value="U5_MeTrfase_fam"/>
</dbReference>
<protein>
    <submittedName>
        <fullName evidence="7">23S rRNA (Uracil(1939)-C(5))-methyltransferase RlmD</fullName>
        <ecNumber evidence="7">2.1.1.190</ecNumber>
    </submittedName>
</protein>
<dbReference type="InterPro" id="IPR002792">
    <property type="entry name" value="TRAM_dom"/>
</dbReference>
<dbReference type="EC" id="2.1.1.190" evidence="7"/>
<keyword evidence="3 4" id="KW-0949">S-adenosyl-L-methionine</keyword>
<feature type="binding site" evidence="4">
    <location>
        <position position="282"/>
    </location>
    <ligand>
        <name>S-adenosyl-L-methionine</name>
        <dbReference type="ChEBI" id="CHEBI:59789"/>
    </ligand>
</feature>
<evidence type="ECO:0000256" key="4">
    <source>
        <dbReference type="PROSITE-ProRule" id="PRU01024"/>
    </source>
</evidence>
<evidence type="ECO:0000256" key="3">
    <source>
        <dbReference type="ARBA" id="ARBA00022691"/>
    </source>
</evidence>
<dbReference type="RefSeq" id="WP_349134738.1">
    <property type="nucleotide sequence ID" value="NZ_JBBMFF010000111.1"/>
</dbReference>
<dbReference type="Gene3D" id="2.40.50.140">
    <property type="entry name" value="Nucleic acid-binding proteins"/>
    <property type="match status" value="1"/>
</dbReference>
<feature type="binding site" evidence="4">
    <location>
        <position position="380"/>
    </location>
    <ligand>
        <name>S-adenosyl-L-methionine</name>
        <dbReference type="ChEBI" id="CHEBI:59789"/>
    </ligand>
</feature>
<feature type="binding site" evidence="4">
    <location>
        <position position="311"/>
    </location>
    <ligand>
        <name>S-adenosyl-L-methionine</name>
        <dbReference type="ChEBI" id="CHEBI:59789"/>
    </ligand>
</feature>
<dbReference type="GO" id="GO:0008168">
    <property type="term" value="F:methyltransferase activity"/>
    <property type="evidence" value="ECO:0007669"/>
    <property type="project" value="UniProtKB-KW"/>
</dbReference>
<accession>A0ABV1G3R0</accession>
<dbReference type="InterPro" id="IPR030390">
    <property type="entry name" value="MeTrfase_TrmA_AS"/>
</dbReference>
<dbReference type="SUPFAM" id="SSF53335">
    <property type="entry name" value="S-adenosyl-L-methionine-dependent methyltransferases"/>
    <property type="match status" value="1"/>
</dbReference>
<feature type="binding site" evidence="4">
    <location>
        <position position="332"/>
    </location>
    <ligand>
        <name>S-adenosyl-L-methionine</name>
        <dbReference type="ChEBI" id="CHEBI:59789"/>
    </ligand>
</feature>
<keyword evidence="2 4" id="KW-0808">Transferase</keyword>
<dbReference type="PANTHER" id="PTHR11061">
    <property type="entry name" value="RNA M5U METHYLTRANSFERASE"/>
    <property type="match status" value="1"/>
</dbReference>
<evidence type="ECO:0000313" key="8">
    <source>
        <dbReference type="Proteomes" id="UP001491552"/>
    </source>
</evidence>
<feature type="domain" description="TRAM" evidence="6">
    <location>
        <begin position="1"/>
        <end position="59"/>
    </location>
</feature>
<feature type="active site" evidence="5">
    <location>
        <position position="407"/>
    </location>
</feature>
<evidence type="ECO:0000259" key="6">
    <source>
        <dbReference type="PROSITE" id="PS50926"/>
    </source>
</evidence>
<dbReference type="Proteomes" id="UP001491552">
    <property type="component" value="Unassembled WGS sequence"/>
</dbReference>
<dbReference type="PROSITE" id="PS51687">
    <property type="entry name" value="SAM_MT_RNA_M5U"/>
    <property type="match status" value="1"/>
</dbReference>
<keyword evidence="8" id="KW-1185">Reference proteome</keyword>
<dbReference type="PROSITE" id="PS01230">
    <property type="entry name" value="TRMA_1"/>
    <property type="match status" value="1"/>
</dbReference>
<evidence type="ECO:0000256" key="1">
    <source>
        <dbReference type="ARBA" id="ARBA00022603"/>
    </source>
</evidence>
<dbReference type="Pfam" id="PF05958">
    <property type="entry name" value="tRNA_U5-meth_tr"/>
    <property type="match status" value="1"/>
</dbReference>
<keyword evidence="1 4" id="KW-0489">Methyltransferase</keyword>
<comment type="similarity">
    <text evidence="4">Belongs to the class I-like SAM-binding methyltransferase superfamily. RNA M5U methyltransferase family.</text>
</comment>
<dbReference type="InterPro" id="IPR012340">
    <property type="entry name" value="NA-bd_OB-fold"/>
</dbReference>
<dbReference type="PANTHER" id="PTHR11061:SF30">
    <property type="entry name" value="TRNA (URACIL(54)-C(5))-METHYLTRANSFERASE"/>
    <property type="match status" value="1"/>
</dbReference>
<evidence type="ECO:0000256" key="2">
    <source>
        <dbReference type="ARBA" id="ARBA00022679"/>
    </source>
</evidence>
<dbReference type="SUPFAM" id="SSF50249">
    <property type="entry name" value="Nucleic acid-binding proteins"/>
    <property type="match status" value="1"/>
</dbReference>
<dbReference type="CDD" id="cd02440">
    <property type="entry name" value="AdoMet_MTases"/>
    <property type="match status" value="1"/>
</dbReference>
<dbReference type="InterPro" id="IPR029063">
    <property type="entry name" value="SAM-dependent_MTases_sf"/>
</dbReference>
<reference evidence="7 8" key="1">
    <citation type="submission" date="2024-03" db="EMBL/GenBank/DDBJ databases">
        <title>Human intestinal bacterial collection.</title>
        <authorList>
            <person name="Pauvert C."/>
            <person name="Hitch T.C.A."/>
            <person name="Clavel T."/>
        </authorList>
    </citation>
    <scope>NUCLEOTIDE SEQUENCE [LARGE SCALE GENOMIC DNA]</scope>
    <source>
        <strain evidence="7 8">CLA-AA-H192</strain>
    </source>
</reference>
<dbReference type="PROSITE" id="PS50926">
    <property type="entry name" value="TRAM"/>
    <property type="match status" value="1"/>
</dbReference>
<evidence type="ECO:0000313" key="7">
    <source>
        <dbReference type="EMBL" id="MEQ2510031.1"/>
    </source>
</evidence>
<gene>
    <name evidence="7" type="primary">rlmD</name>
    <name evidence="7" type="ORF">WMO66_01990</name>
</gene>
<proteinExistence type="inferred from homology"/>
<dbReference type="NCBIfam" id="TIGR00479">
    <property type="entry name" value="rumA"/>
    <property type="match status" value="1"/>
</dbReference>
<dbReference type="Gene3D" id="2.40.50.1070">
    <property type="match status" value="1"/>
</dbReference>
<dbReference type="GO" id="GO:0032259">
    <property type="term" value="P:methylation"/>
    <property type="evidence" value="ECO:0007669"/>
    <property type="project" value="UniProtKB-KW"/>
</dbReference>
<dbReference type="Gene3D" id="3.40.50.150">
    <property type="entry name" value="Vaccinia Virus protein VP39"/>
    <property type="match status" value="1"/>
</dbReference>
<dbReference type="EMBL" id="JBBMFF010000111">
    <property type="protein sequence ID" value="MEQ2510031.1"/>
    <property type="molecule type" value="Genomic_DNA"/>
</dbReference>
<feature type="active site" description="Nucleophile" evidence="4">
    <location>
        <position position="407"/>
    </location>
</feature>
<comment type="caution">
    <text evidence="7">The sequence shown here is derived from an EMBL/GenBank/DDBJ whole genome shotgun (WGS) entry which is preliminary data.</text>
</comment>
<organism evidence="7 8">
    <name type="scientific">Faecousia intestinalis</name>
    <dbReference type="NCBI Taxonomy" id="3133167"/>
    <lineage>
        <taxon>Bacteria</taxon>
        <taxon>Bacillati</taxon>
        <taxon>Bacillota</taxon>
        <taxon>Clostridia</taxon>
        <taxon>Eubacteriales</taxon>
        <taxon>Oscillospiraceae</taxon>
        <taxon>Faecousia</taxon>
    </lineage>
</organism>